<keyword evidence="9" id="KW-1185">Reference proteome</keyword>
<dbReference type="Gene3D" id="1.20.1560.10">
    <property type="entry name" value="ABC transporter type 1, transmembrane domain"/>
    <property type="match status" value="1"/>
</dbReference>
<keyword evidence="2 5" id="KW-0812">Transmembrane</keyword>
<dbReference type="Gene3D" id="3.40.50.300">
    <property type="entry name" value="P-loop containing nucleotide triphosphate hydrolases"/>
    <property type="match status" value="1"/>
</dbReference>
<dbReference type="PANTHER" id="PTHR43394">
    <property type="entry name" value="ATP-DEPENDENT PERMEASE MDL1, MITOCHONDRIAL"/>
    <property type="match status" value="1"/>
</dbReference>
<evidence type="ECO:0000313" key="9">
    <source>
        <dbReference type="Proteomes" id="UP000774570"/>
    </source>
</evidence>
<feature type="domain" description="ABC transmembrane type-1" evidence="7">
    <location>
        <begin position="9"/>
        <end position="290"/>
    </location>
</feature>
<keyword evidence="4 5" id="KW-0472">Membrane</keyword>
<comment type="caution">
    <text evidence="8">The sequence shown here is derived from an EMBL/GenBank/DDBJ whole genome shotgun (WGS) entry which is preliminary data.</text>
</comment>
<feature type="transmembrane region" description="Helical" evidence="5">
    <location>
        <begin position="147"/>
        <end position="166"/>
    </location>
</feature>
<dbReference type="PROSITE" id="PS50929">
    <property type="entry name" value="ABC_TM1F"/>
    <property type="match status" value="1"/>
</dbReference>
<dbReference type="PANTHER" id="PTHR43394:SF1">
    <property type="entry name" value="ATP-BINDING CASSETTE SUB-FAMILY B MEMBER 10, MITOCHONDRIAL"/>
    <property type="match status" value="1"/>
</dbReference>
<dbReference type="InterPro" id="IPR036640">
    <property type="entry name" value="ABC1_TM_sf"/>
</dbReference>
<protein>
    <submittedName>
        <fullName evidence="8">ABC transporter ATP-binding protein/permease</fullName>
    </submittedName>
</protein>
<evidence type="ECO:0000259" key="6">
    <source>
        <dbReference type="PROSITE" id="PS50893"/>
    </source>
</evidence>
<dbReference type="Proteomes" id="UP000774570">
    <property type="component" value="Unassembled WGS sequence"/>
</dbReference>
<dbReference type="Pfam" id="PF00005">
    <property type="entry name" value="ABC_tran"/>
    <property type="match status" value="1"/>
</dbReference>
<evidence type="ECO:0000256" key="4">
    <source>
        <dbReference type="ARBA" id="ARBA00023136"/>
    </source>
</evidence>
<sequence length="534" mass="54966">MRAQGRSVVIGAALGVVWMVSQALMPAALGNALDEGVAGRDEGALLGWTGALLGLGAVQALSGLMRHRYAVYNWLSTAYRTVQLVTRQSARLGATLGRRLSAGEVVSVGIADVAHLGDAVDILARGSGAVVAIVVIAALMLAASPPLGLVVLVGVPLVLAVAAPLLRPMRVREERQRELVGELNARATDLVAGLRVLRGIGGEGLFARRYRDGSQRVRRAGVDAARAESMLSGAEILLPGLLIALVTWLGARFAAGGDIGIGRFVAFYGYAVFLVQPLKTLGEAAGKITKARVAAGRVVRLLDLALEPPATGTLRPPGPAALVDAASGVTVPPGALTMIAAADPRDAQAIADRLGRYRDGDVAYGGVPLADIADLRERVLVAVNEDRLFAGPLRDGLRGPGGDAALDAALAAASAADVVEAAGPDAWIAEAGRDFSGGQQQRLRLARALAADPEVLVLVEPTSAVDAHTEAAIAGRLGAARAGRTTVVCTTSPLLLDRADRVVYVEDGRAAAEGAHRDLLATVPRYAAAVTRGM</sequence>
<dbReference type="InterPro" id="IPR027417">
    <property type="entry name" value="P-loop_NTPase"/>
</dbReference>
<dbReference type="InterPro" id="IPR003439">
    <property type="entry name" value="ABC_transporter-like_ATP-bd"/>
</dbReference>
<accession>A0ABS7FM67</accession>
<dbReference type="InterPro" id="IPR017871">
    <property type="entry name" value="ABC_transporter-like_CS"/>
</dbReference>
<dbReference type="InterPro" id="IPR011527">
    <property type="entry name" value="ABC1_TM_dom"/>
</dbReference>
<keyword evidence="8" id="KW-0547">Nucleotide-binding</keyword>
<evidence type="ECO:0000313" key="8">
    <source>
        <dbReference type="EMBL" id="MBW8481468.1"/>
    </source>
</evidence>
<evidence type="ECO:0000256" key="5">
    <source>
        <dbReference type="SAM" id="Phobius"/>
    </source>
</evidence>
<evidence type="ECO:0000259" key="7">
    <source>
        <dbReference type="PROSITE" id="PS50929"/>
    </source>
</evidence>
<reference evidence="8 9" key="1">
    <citation type="submission" date="2021-07" db="EMBL/GenBank/DDBJ databases">
        <title>Actinomadura sp. PM05-2 isolated from lichen.</title>
        <authorList>
            <person name="Somphong A."/>
            <person name="Phongsopitanun W."/>
            <person name="Tanasupawat S."/>
            <person name="Peongsungnone V."/>
        </authorList>
    </citation>
    <scope>NUCLEOTIDE SEQUENCE [LARGE SCALE GENOMIC DNA]</scope>
    <source>
        <strain evidence="8 9">PM05-2</strain>
    </source>
</reference>
<dbReference type="EMBL" id="JAIBOA010000002">
    <property type="protein sequence ID" value="MBW8481468.1"/>
    <property type="molecule type" value="Genomic_DNA"/>
</dbReference>
<dbReference type="PROSITE" id="PS50893">
    <property type="entry name" value="ABC_TRANSPORTER_2"/>
    <property type="match status" value="1"/>
</dbReference>
<keyword evidence="3 5" id="KW-1133">Transmembrane helix</keyword>
<name>A0ABS7FM67_9ACTN</name>
<feature type="transmembrane region" description="Helical" evidence="5">
    <location>
        <begin position="46"/>
        <end position="65"/>
    </location>
</feature>
<gene>
    <name evidence="8" type="ORF">K1Y72_03730</name>
</gene>
<dbReference type="InterPro" id="IPR039421">
    <property type="entry name" value="Type_1_exporter"/>
</dbReference>
<evidence type="ECO:0000256" key="3">
    <source>
        <dbReference type="ARBA" id="ARBA00022989"/>
    </source>
</evidence>
<dbReference type="Pfam" id="PF00664">
    <property type="entry name" value="ABC_membrane"/>
    <property type="match status" value="1"/>
</dbReference>
<evidence type="ECO:0000256" key="2">
    <source>
        <dbReference type="ARBA" id="ARBA00022692"/>
    </source>
</evidence>
<dbReference type="PROSITE" id="PS00211">
    <property type="entry name" value="ABC_TRANSPORTER_1"/>
    <property type="match status" value="1"/>
</dbReference>
<dbReference type="SUPFAM" id="SSF90123">
    <property type="entry name" value="ABC transporter transmembrane region"/>
    <property type="match status" value="1"/>
</dbReference>
<feature type="transmembrane region" description="Helical" evidence="5">
    <location>
        <begin position="236"/>
        <end position="255"/>
    </location>
</feature>
<feature type="transmembrane region" description="Helical" evidence="5">
    <location>
        <begin position="122"/>
        <end position="141"/>
    </location>
</feature>
<organism evidence="8 9">
    <name type="scientific">Actinomadura parmotrematis</name>
    <dbReference type="NCBI Taxonomy" id="2864039"/>
    <lineage>
        <taxon>Bacteria</taxon>
        <taxon>Bacillati</taxon>
        <taxon>Actinomycetota</taxon>
        <taxon>Actinomycetes</taxon>
        <taxon>Streptosporangiales</taxon>
        <taxon>Thermomonosporaceae</taxon>
        <taxon>Actinomadura</taxon>
    </lineage>
</organism>
<evidence type="ECO:0000256" key="1">
    <source>
        <dbReference type="ARBA" id="ARBA00004651"/>
    </source>
</evidence>
<comment type="subcellular location">
    <subcellularLocation>
        <location evidence="1">Cell membrane</location>
        <topology evidence="1">Multi-pass membrane protein</topology>
    </subcellularLocation>
</comment>
<proteinExistence type="predicted"/>
<dbReference type="GO" id="GO:0005524">
    <property type="term" value="F:ATP binding"/>
    <property type="evidence" value="ECO:0007669"/>
    <property type="project" value="UniProtKB-KW"/>
</dbReference>
<keyword evidence="8" id="KW-0067">ATP-binding</keyword>
<dbReference type="SUPFAM" id="SSF52540">
    <property type="entry name" value="P-loop containing nucleoside triphosphate hydrolases"/>
    <property type="match status" value="1"/>
</dbReference>
<feature type="domain" description="ABC transporter" evidence="6">
    <location>
        <begin position="293"/>
        <end position="532"/>
    </location>
</feature>